<proteinExistence type="predicted"/>
<dbReference type="SMART" id="SM00043">
    <property type="entry name" value="CY"/>
    <property type="match status" value="1"/>
</dbReference>
<dbReference type="InterPro" id="IPR018073">
    <property type="entry name" value="Prot_inh_cystat_CS"/>
</dbReference>
<evidence type="ECO:0000313" key="5">
    <source>
        <dbReference type="Proteomes" id="UP000827889"/>
    </source>
</evidence>
<evidence type="ECO:0000259" key="4">
    <source>
        <dbReference type="SMART" id="SM00043"/>
    </source>
</evidence>
<name>A0A8B8MLE2_9MYRT</name>
<evidence type="ECO:0000256" key="1">
    <source>
        <dbReference type="ARBA" id="ARBA00022690"/>
    </source>
</evidence>
<dbReference type="GeneID" id="115725903"/>
<dbReference type="Gene3D" id="3.10.450.10">
    <property type="match status" value="1"/>
</dbReference>
<dbReference type="Proteomes" id="UP000827889">
    <property type="component" value="Chromosome 3"/>
</dbReference>
<feature type="compositionally biased region" description="Basic residues" evidence="3">
    <location>
        <begin position="10"/>
        <end position="27"/>
    </location>
</feature>
<dbReference type="GO" id="GO:0004869">
    <property type="term" value="F:cysteine-type endopeptidase inhibitor activity"/>
    <property type="evidence" value="ECO:0007669"/>
    <property type="project" value="UniProtKB-KW"/>
</dbReference>
<keyword evidence="5" id="KW-1185">Reference proteome</keyword>
<keyword evidence="2" id="KW-0789">Thiol protease inhibitor</keyword>
<accession>A0A8B8MLE2</accession>
<evidence type="ECO:0000256" key="3">
    <source>
        <dbReference type="SAM" id="MobiDB-lite"/>
    </source>
</evidence>
<evidence type="ECO:0000313" key="6">
    <source>
        <dbReference type="RefSeq" id="XP_030511425.1"/>
    </source>
</evidence>
<dbReference type="OrthoDB" id="2016588at2759"/>
<dbReference type="CDD" id="cd00042">
    <property type="entry name" value="CY"/>
    <property type="match status" value="1"/>
</dbReference>
<organism evidence="5 6">
    <name type="scientific">Rhodamnia argentea</name>
    <dbReference type="NCBI Taxonomy" id="178133"/>
    <lineage>
        <taxon>Eukaryota</taxon>
        <taxon>Viridiplantae</taxon>
        <taxon>Streptophyta</taxon>
        <taxon>Embryophyta</taxon>
        <taxon>Tracheophyta</taxon>
        <taxon>Spermatophyta</taxon>
        <taxon>Magnoliopsida</taxon>
        <taxon>eudicotyledons</taxon>
        <taxon>Gunneridae</taxon>
        <taxon>Pentapetalae</taxon>
        <taxon>rosids</taxon>
        <taxon>malvids</taxon>
        <taxon>Myrtales</taxon>
        <taxon>Myrtaceae</taxon>
        <taxon>Myrtoideae</taxon>
        <taxon>Myrteae</taxon>
        <taxon>Australasian group</taxon>
        <taxon>Rhodamnia</taxon>
    </lineage>
</organism>
<dbReference type="KEGG" id="rarg:115725903"/>
<dbReference type="SUPFAM" id="SSF54403">
    <property type="entry name" value="Cystatin/monellin"/>
    <property type="match status" value="1"/>
</dbReference>
<dbReference type="Pfam" id="PF16845">
    <property type="entry name" value="SQAPI"/>
    <property type="match status" value="1"/>
</dbReference>
<evidence type="ECO:0000256" key="2">
    <source>
        <dbReference type="ARBA" id="ARBA00022704"/>
    </source>
</evidence>
<gene>
    <name evidence="6" type="primary">LOC115725903</name>
</gene>
<dbReference type="InterPro" id="IPR000010">
    <property type="entry name" value="Cystatin_dom"/>
</dbReference>
<dbReference type="PANTHER" id="PTHR47364:SF2">
    <property type="entry name" value="CYSTEINE PROTEINASE INHIBITOR 5"/>
    <property type="match status" value="1"/>
</dbReference>
<protein>
    <submittedName>
        <fullName evidence="6">Cysteine proteinase inhibitor 1-like</fullName>
    </submittedName>
</protein>
<reference evidence="6" key="1">
    <citation type="submission" date="2025-08" db="UniProtKB">
        <authorList>
            <consortium name="RefSeq"/>
        </authorList>
    </citation>
    <scope>IDENTIFICATION</scope>
    <source>
        <tissue evidence="6">Leaf</tissue>
    </source>
</reference>
<feature type="domain" description="Cystatin" evidence="4">
    <location>
        <begin position="55"/>
        <end position="144"/>
    </location>
</feature>
<dbReference type="PROSITE" id="PS00287">
    <property type="entry name" value="CYSTATIN"/>
    <property type="match status" value="1"/>
</dbReference>
<feature type="region of interest" description="Disordered" evidence="3">
    <location>
        <begin position="1"/>
        <end position="27"/>
    </location>
</feature>
<dbReference type="AlphaFoldDB" id="A0A8B8MLE2"/>
<sequence length="148" mass="16163">MKTPTNLKPQRSKRKTREKQLPKTKKPPQMRLVILAAAAVVLLQVSAAGAGSTGAVVGGWKPIKNLSDPYVREIAEFAVKTHNGEANTGLLLKNVVKGETQVAAGMNYRLVVEVKGGADAGRFEALVWDKPWEHFRRLSSFEAVHAHV</sequence>
<keyword evidence="1" id="KW-0646">Protease inhibitor</keyword>
<dbReference type="InterPro" id="IPR046350">
    <property type="entry name" value="Cystatin_sf"/>
</dbReference>
<dbReference type="PANTHER" id="PTHR47364">
    <property type="entry name" value="CYSTEINE PROTEINASE INHIBITOR 5"/>
    <property type="match status" value="1"/>
</dbReference>
<dbReference type="RefSeq" id="XP_030511425.1">
    <property type="nucleotide sequence ID" value="XM_030655565.2"/>
</dbReference>